<evidence type="ECO:0000313" key="4">
    <source>
        <dbReference type="EMBL" id="MEN3748495.1"/>
    </source>
</evidence>
<gene>
    <name evidence="4" type="ORF">TPR58_15065</name>
</gene>
<keyword evidence="2" id="KW-0812">Transmembrane</keyword>
<dbReference type="Gene3D" id="1.10.260.40">
    <property type="entry name" value="lambda repressor-like DNA-binding domains"/>
    <property type="match status" value="1"/>
</dbReference>
<dbReference type="PANTHER" id="PTHR34475">
    <property type="match status" value="1"/>
</dbReference>
<dbReference type="SMART" id="SM00530">
    <property type="entry name" value="HTH_XRE"/>
    <property type="match status" value="1"/>
</dbReference>
<dbReference type="InterPro" id="IPR001387">
    <property type="entry name" value="Cro/C1-type_HTH"/>
</dbReference>
<dbReference type="Proteomes" id="UP001427805">
    <property type="component" value="Unassembled WGS sequence"/>
</dbReference>
<dbReference type="EMBL" id="JBDIZK010000009">
    <property type="protein sequence ID" value="MEN3748495.1"/>
    <property type="molecule type" value="Genomic_DNA"/>
</dbReference>
<name>A0ABV0BEJ6_9SPHN</name>
<sequence length="301" mass="31375">MEGEQPESQAQLFPTTVGEKLRAAREAKGMGLADVAAATRIPQRHLEAIENSNYGSLPSSTYALGFAKAYARAVGADEVAIARDLRGELTHTSYDRISTVPSYEMRDPTRSAPNGLVWVTVIVAVLIAVAAGLYYGTDLFRATAPAPETIDNLVDPAPEIANETAPVQPGVGQVSLIATDPVWLRVSDGSGKVLFEKEMTKGERYDVPADAQQPRARTARPDRIQVTLNGSNVPPLSATAQTVDVEVSAAALSARGQGGTPAATTTPASARPTPRPPVASTPAAVLAPVPAAPNPAETPAP</sequence>
<keyword evidence="2" id="KW-1133">Transmembrane helix</keyword>
<feature type="region of interest" description="Disordered" evidence="1">
    <location>
        <begin position="252"/>
        <end position="301"/>
    </location>
</feature>
<dbReference type="PANTHER" id="PTHR34475:SF1">
    <property type="entry name" value="CYTOSKELETON PROTEIN RODZ"/>
    <property type="match status" value="1"/>
</dbReference>
<dbReference type="Pfam" id="PF13464">
    <property type="entry name" value="RodZ_C"/>
    <property type="match status" value="1"/>
</dbReference>
<proteinExistence type="predicted"/>
<protein>
    <submittedName>
        <fullName evidence="4">RodZ domain-containing protein</fullName>
    </submittedName>
</protein>
<reference evidence="4 5" key="1">
    <citation type="submission" date="2024-05" db="EMBL/GenBank/DDBJ databases">
        <title>Sphingomonas sp. HF-S3 16S ribosomal RNA gene Genome sequencing and assembly.</title>
        <authorList>
            <person name="Lee H."/>
        </authorList>
    </citation>
    <scope>NUCLEOTIDE SEQUENCE [LARGE SCALE GENOMIC DNA]</scope>
    <source>
        <strain evidence="4 5">HF-S3</strain>
    </source>
</reference>
<feature type="compositionally biased region" description="Low complexity" evidence="1">
    <location>
        <begin position="260"/>
        <end position="272"/>
    </location>
</feature>
<dbReference type="InterPro" id="IPR050400">
    <property type="entry name" value="Bact_Cytoskel_RodZ"/>
</dbReference>
<dbReference type="Pfam" id="PF13413">
    <property type="entry name" value="HTH_25"/>
    <property type="match status" value="1"/>
</dbReference>
<feature type="compositionally biased region" description="Low complexity" evidence="1">
    <location>
        <begin position="280"/>
        <end position="289"/>
    </location>
</feature>
<accession>A0ABV0BEJ6</accession>
<organism evidence="4 5">
    <name type="scientific">Sphingomonas rustica</name>
    <dbReference type="NCBI Taxonomy" id="3103142"/>
    <lineage>
        <taxon>Bacteria</taxon>
        <taxon>Pseudomonadati</taxon>
        <taxon>Pseudomonadota</taxon>
        <taxon>Alphaproteobacteria</taxon>
        <taxon>Sphingomonadales</taxon>
        <taxon>Sphingomonadaceae</taxon>
        <taxon>Sphingomonas</taxon>
    </lineage>
</organism>
<dbReference type="SUPFAM" id="SSF47413">
    <property type="entry name" value="lambda repressor-like DNA-binding domains"/>
    <property type="match status" value="1"/>
</dbReference>
<evidence type="ECO:0000313" key="5">
    <source>
        <dbReference type="Proteomes" id="UP001427805"/>
    </source>
</evidence>
<feature type="domain" description="HTH cro/C1-type" evidence="3">
    <location>
        <begin position="20"/>
        <end position="81"/>
    </location>
</feature>
<evidence type="ECO:0000259" key="3">
    <source>
        <dbReference type="SMART" id="SM00530"/>
    </source>
</evidence>
<dbReference type="InterPro" id="IPR010982">
    <property type="entry name" value="Lambda_DNA-bd_dom_sf"/>
</dbReference>
<keyword evidence="2" id="KW-0472">Membrane</keyword>
<feature type="transmembrane region" description="Helical" evidence="2">
    <location>
        <begin position="115"/>
        <end position="135"/>
    </location>
</feature>
<feature type="compositionally biased region" description="Pro residues" evidence="1">
    <location>
        <begin position="290"/>
        <end position="301"/>
    </location>
</feature>
<dbReference type="CDD" id="cd00093">
    <property type="entry name" value="HTH_XRE"/>
    <property type="match status" value="1"/>
</dbReference>
<evidence type="ECO:0000256" key="1">
    <source>
        <dbReference type="SAM" id="MobiDB-lite"/>
    </source>
</evidence>
<dbReference type="RefSeq" id="WP_346247524.1">
    <property type="nucleotide sequence ID" value="NZ_JBDIZK010000009.1"/>
</dbReference>
<dbReference type="InterPro" id="IPR025194">
    <property type="entry name" value="RodZ-like_C"/>
</dbReference>
<evidence type="ECO:0000256" key="2">
    <source>
        <dbReference type="SAM" id="Phobius"/>
    </source>
</evidence>
<comment type="caution">
    <text evidence="4">The sequence shown here is derived from an EMBL/GenBank/DDBJ whole genome shotgun (WGS) entry which is preliminary data.</text>
</comment>
<keyword evidence="5" id="KW-1185">Reference proteome</keyword>